<dbReference type="PANTHER" id="PTHR43649">
    <property type="entry name" value="ARABINOSE-BINDING PROTEIN-RELATED"/>
    <property type="match status" value="1"/>
</dbReference>
<name>A0A229P2Y7_9BACL</name>
<gene>
    <name evidence="8" type="ORF">CGZ75_06415</name>
</gene>
<dbReference type="Gene3D" id="3.40.190.10">
    <property type="entry name" value="Periplasmic binding protein-like II"/>
    <property type="match status" value="1"/>
</dbReference>
<comment type="caution">
    <text evidence="8">The sequence shown here is derived from an EMBL/GenBank/DDBJ whole genome shotgun (WGS) entry which is preliminary data.</text>
</comment>
<dbReference type="OrthoDB" id="55273at2"/>
<dbReference type="InterPro" id="IPR050490">
    <property type="entry name" value="Bact_solute-bd_prot1"/>
</dbReference>
<evidence type="ECO:0000256" key="2">
    <source>
        <dbReference type="ARBA" id="ARBA00022729"/>
    </source>
</evidence>
<evidence type="ECO:0008006" key="10">
    <source>
        <dbReference type="Google" id="ProtNLM"/>
    </source>
</evidence>
<keyword evidence="4" id="KW-0564">Palmitate</keyword>
<evidence type="ECO:0000256" key="7">
    <source>
        <dbReference type="SAM" id="SignalP"/>
    </source>
</evidence>
<dbReference type="InterPro" id="IPR006059">
    <property type="entry name" value="SBP"/>
</dbReference>
<evidence type="ECO:0000256" key="5">
    <source>
        <dbReference type="ARBA" id="ARBA00023288"/>
    </source>
</evidence>
<evidence type="ECO:0000256" key="6">
    <source>
        <dbReference type="SAM" id="MobiDB-lite"/>
    </source>
</evidence>
<keyword evidence="3" id="KW-0472">Membrane</keyword>
<sequence>MGQKTTERFKMIGAIGLVTTLLAACSGGGGGVANVANQSNSSNTSSNTSTNTTATEAPAPTNNTEISGEVKVLSIFGSGWSDYFNSLMAEFNKVYPNIKVTYMQQLTNDLPALISAGDNPDILLDGRFPSEWIKDNLIQDLTPFIKADPTFKSDDFYEPAYKRGFSADGKIWQLPYAIDPNFSIVYNREVLEQYGHTEFPEMNSLQEFEDFAKEFWVVENGEQVMTTFSPLELYGNFNSLLTFAYMNGADSTTFYDPATNKVNFHDPKIVEALEWLVRFKRENIDDERIKKLQESLPKNTSRLIAGKSLFEAAVVGHVQENLKLNPDLELVPMPTSSLWFGGHSMMMTTLGKKENEAATWALLKWISMDKAAAEFKLKNGGSVSAIKDNPYLVEQAKTDPAMKVVYDIVQRAQKTPPYVPVEFENELNAKYGDVISGKLEAKAFLEHMTQYTQAKLDELAK</sequence>
<dbReference type="EMBL" id="NMUQ01000001">
    <property type="protein sequence ID" value="OXM16314.1"/>
    <property type="molecule type" value="Genomic_DNA"/>
</dbReference>
<evidence type="ECO:0000313" key="8">
    <source>
        <dbReference type="EMBL" id="OXM16314.1"/>
    </source>
</evidence>
<dbReference type="AlphaFoldDB" id="A0A229P2Y7"/>
<evidence type="ECO:0000313" key="9">
    <source>
        <dbReference type="Proteomes" id="UP000215145"/>
    </source>
</evidence>
<dbReference type="PANTHER" id="PTHR43649:SF33">
    <property type="entry name" value="POLYGALACTURONAN_RHAMNOGALACTURONAN-BINDING PROTEIN YTCQ"/>
    <property type="match status" value="1"/>
</dbReference>
<proteinExistence type="predicted"/>
<keyword evidence="9" id="KW-1185">Reference proteome</keyword>
<dbReference type="Proteomes" id="UP000215145">
    <property type="component" value="Unassembled WGS sequence"/>
</dbReference>
<evidence type="ECO:0000256" key="1">
    <source>
        <dbReference type="ARBA" id="ARBA00022475"/>
    </source>
</evidence>
<evidence type="ECO:0000256" key="3">
    <source>
        <dbReference type="ARBA" id="ARBA00023136"/>
    </source>
</evidence>
<protein>
    <recommendedName>
        <fullName evidence="10">ABC transporter substrate-binding protein</fullName>
    </recommendedName>
</protein>
<feature type="signal peptide" evidence="7">
    <location>
        <begin position="1"/>
        <end position="23"/>
    </location>
</feature>
<dbReference type="SUPFAM" id="SSF53850">
    <property type="entry name" value="Periplasmic binding protein-like II"/>
    <property type="match status" value="1"/>
</dbReference>
<accession>A0A229P2Y7</accession>
<feature type="region of interest" description="Disordered" evidence="6">
    <location>
        <begin position="37"/>
        <end position="63"/>
    </location>
</feature>
<feature type="chain" id="PRO_5038947341" description="ABC transporter substrate-binding protein" evidence="7">
    <location>
        <begin position="24"/>
        <end position="461"/>
    </location>
</feature>
<dbReference type="PROSITE" id="PS51257">
    <property type="entry name" value="PROKAR_LIPOPROTEIN"/>
    <property type="match status" value="1"/>
</dbReference>
<dbReference type="RefSeq" id="WP_089523398.1">
    <property type="nucleotide sequence ID" value="NZ_NMUQ01000001.1"/>
</dbReference>
<keyword evidence="2 7" id="KW-0732">Signal</keyword>
<dbReference type="Pfam" id="PF13416">
    <property type="entry name" value="SBP_bac_8"/>
    <property type="match status" value="1"/>
</dbReference>
<reference evidence="8 9" key="1">
    <citation type="submission" date="2017-07" db="EMBL/GenBank/DDBJ databases">
        <title>Paenibacillus herberti R33 genome sequencing and assembly.</title>
        <authorList>
            <person name="Su W."/>
        </authorList>
    </citation>
    <scope>NUCLEOTIDE SEQUENCE [LARGE SCALE GENOMIC DNA]</scope>
    <source>
        <strain evidence="8 9">R33</strain>
    </source>
</reference>
<evidence type="ECO:0000256" key="4">
    <source>
        <dbReference type="ARBA" id="ARBA00023139"/>
    </source>
</evidence>
<keyword evidence="1" id="KW-1003">Cell membrane</keyword>
<organism evidence="8 9">
    <name type="scientific">Paenibacillus herberti</name>
    <dbReference type="NCBI Taxonomy" id="1619309"/>
    <lineage>
        <taxon>Bacteria</taxon>
        <taxon>Bacillati</taxon>
        <taxon>Bacillota</taxon>
        <taxon>Bacilli</taxon>
        <taxon>Bacillales</taxon>
        <taxon>Paenibacillaceae</taxon>
        <taxon>Paenibacillus</taxon>
    </lineage>
</organism>
<keyword evidence="5" id="KW-0449">Lipoprotein</keyword>